<dbReference type="Pfam" id="PF13927">
    <property type="entry name" value="Ig_3"/>
    <property type="match status" value="1"/>
</dbReference>
<dbReference type="SUPFAM" id="SSF48726">
    <property type="entry name" value="Immunoglobulin"/>
    <property type="match status" value="1"/>
</dbReference>
<dbReference type="GO" id="GO:0032589">
    <property type="term" value="C:neuron projection membrane"/>
    <property type="evidence" value="ECO:0007669"/>
    <property type="project" value="TreeGrafter"/>
</dbReference>
<evidence type="ECO:0000256" key="1">
    <source>
        <dbReference type="SAM" id="SignalP"/>
    </source>
</evidence>
<dbReference type="InterPro" id="IPR037448">
    <property type="entry name" value="Zig-8"/>
</dbReference>
<name>A0A5K3F3N1_MESCO</name>
<dbReference type="PANTHER" id="PTHR23279">
    <property type="entry name" value="DEFECTIVE PROBOSCIS EXTENSION RESPONSE DPR -RELATED"/>
    <property type="match status" value="1"/>
</dbReference>
<dbReference type="WBParaSite" id="MCU_005186-RA">
    <property type="protein sequence ID" value="MCU_005186-RA"/>
    <property type="gene ID" value="MCU_005186"/>
</dbReference>
<dbReference type="InterPro" id="IPR036179">
    <property type="entry name" value="Ig-like_dom_sf"/>
</dbReference>
<dbReference type="InterPro" id="IPR013783">
    <property type="entry name" value="Ig-like_fold"/>
</dbReference>
<organism evidence="3">
    <name type="scientific">Mesocestoides corti</name>
    <name type="common">Flatworm</name>
    <dbReference type="NCBI Taxonomy" id="53468"/>
    <lineage>
        <taxon>Eukaryota</taxon>
        <taxon>Metazoa</taxon>
        <taxon>Spiralia</taxon>
        <taxon>Lophotrochozoa</taxon>
        <taxon>Platyhelminthes</taxon>
        <taxon>Cestoda</taxon>
        <taxon>Eucestoda</taxon>
        <taxon>Cyclophyllidea</taxon>
        <taxon>Mesocestoididae</taxon>
        <taxon>Mesocestoides</taxon>
    </lineage>
</organism>
<dbReference type="SMART" id="SM00409">
    <property type="entry name" value="IG"/>
    <property type="match status" value="1"/>
</dbReference>
<dbReference type="InterPro" id="IPR003599">
    <property type="entry name" value="Ig_sub"/>
</dbReference>
<reference evidence="3" key="1">
    <citation type="submission" date="2019-11" db="UniProtKB">
        <authorList>
            <consortium name="WormBaseParasite"/>
        </authorList>
    </citation>
    <scope>IDENTIFICATION</scope>
</reference>
<dbReference type="Gene3D" id="2.60.40.10">
    <property type="entry name" value="Immunoglobulins"/>
    <property type="match status" value="1"/>
</dbReference>
<feature type="signal peptide" evidence="1">
    <location>
        <begin position="1"/>
        <end position="25"/>
    </location>
</feature>
<dbReference type="GO" id="GO:0050808">
    <property type="term" value="P:synapse organization"/>
    <property type="evidence" value="ECO:0007669"/>
    <property type="project" value="TreeGrafter"/>
</dbReference>
<accession>A0A5K3F3N1</accession>
<dbReference type="PANTHER" id="PTHR23279:SF36">
    <property type="entry name" value="DEFECTIVE PROBOSCIS EXTENSION RESPONSE 9, ISOFORM A"/>
    <property type="match status" value="1"/>
</dbReference>
<keyword evidence="1" id="KW-0732">Signal</keyword>
<feature type="domain" description="Ig-like" evidence="2">
    <location>
        <begin position="56"/>
        <end position="142"/>
    </location>
</feature>
<evidence type="ECO:0000259" key="2">
    <source>
        <dbReference type="PROSITE" id="PS50835"/>
    </source>
</evidence>
<sequence>MRNWLESVLLYALVMLIHTLHKNLGFDFFHVGKNATLADASMHDCDAGHLMLERTPCFAGNVKKTIVVQEGDTVEIMCLIYNVDFSKTLVSWWKERELQEISLGLSTRSKRFQLPRRFNEDWSLIIQNVQPSDAGGYSCQINADVVLEKIFFLKVLEKPDKKLAVDQSYWFVKDEAYSGGSTDGQKIANRKPEFRRNKQATMPRPFTPRTQSYKPLNDERFHQTFAVTTTSTAHYLHQPDSFLKCIVICISVNAAQNFGS</sequence>
<dbReference type="AlphaFoldDB" id="A0A5K3F3N1"/>
<protein>
    <submittedName>
        <fullName evidence="3">Ig-like domain-containing protein</fullName>
    </submittedName>
</protein>
<proteinExistence type="predicted"/>
<dbReference type="PROSITE" id="PS50835">
    <property type="entry name" value="IG_LIKE"/>
    <property type="match status" value="1"/>
</dbReference>
<feature type="chain" id="PRO_5024457563" evidence="1">
    <location>
        <begin position="26"/>
        <end position="260"/>
    </location>
</feature>
<evidence type="ECO:0000313" key="3">
    <source>
        <dbReference type="WBParaSite" id="MCU_005186-RA"/>
    </source>
</evidence>
<dbReference type="InterPro" id="IPR007110">
    <property type="entry name" value="Ig-like_dom"/>
</dbReference>